<dbReference type="InterPro" id="IPR013320">
    <property type="entry name" value="ConA-like_dom_sf"/>
</dbReference>
<feature type="transmembrane region" description="Helical" evidence="1">
    <location>
        <begin position="66"/>
        <end position="84"/>
    </location>
</feature>
<evidence type="ECO:0000259" key="2">
    <source>
        <dbReference type="Pfam" id="PF04892"/>
    </source>
</evidence>
<keyword evidence="1" id="KW-0472">Membrane</keyword>
<feature type="transmembrane region" description="Helical" evidence="1">
    <location>
        <begin position="439"/>
        <end position="456"/>
    </location>
</feature>
<gene>
    <name evidence="3" type="ORF">GS601_04140</name>
</gene>
<dbReference type="Pfam" id="PF13385">
    <property type="entry name" value="Laminin_G_3"/>
    <property type="match status" value="1"/>
</dbReference>
<dbReference type="SUPFAM" id="SSF49899">
    <property type="entry name" value="Concanavalin A-like lectins/glucanases"/>
    <property type="match status" value="2"/>
</dbReference>
<evidence type="ECO:0000313" key="3">
    <source>
        <dbReference type="EMBL" id="NDJ16488.1"/>
    </source>
</evidence>
<reference evidence="3" key="1">
    <citation type="submission" date="2019-12" db="EMBL/GenBank/DDBJ databases">
        <title>High-Quality draft genome sequences of three cyanobacteria isolated from the limestone walls of the Old Cathedral of Coimbra.</title>
        <authorList>
            <person name="Tiago I."/>
            <person name="Soares F."/>
            <person name="Portugal A."/>
        </authorList>
    </citation>
    <scope>NUCLEOTIDE SEQUENCE</scope>
    <source>
        <strain evidence="3">A</strain>
    </source>
</reference>
<dbReference type="Pfam" id="PF04892">
    <property type="entry name" value="VanZ"/>
    <property type="match status" value="1"/>
</dbReference>
<dbReference type="InterPro" id="IPR006976">
    <property type="entry name" value="VanZ-like"/>
</dbReference>
<feature type="transmembrane region" description="Helical" evidence="1">
    <location>
        <begin position="468"/>
        <end position="486"/>
    </location>
</feature>
<evidence type="ECO:0000256" key="1">
    <source>
        <dbReference type="SAM" id="Phobius"/>
    </source>
</evidence>
<evidence type="ECO:0000313" key="4">
    <source>
        <dbReference type="Proteomes" id="UP000646053"/>
    </source>
</evidence>
<dbReference type="AlphaFoldDB" id="A0A8J8CHA2"/>
<dbReference type="RefSeq" id="WP_162422018.1">
    <property type="nucleotide sequence ID" value="NZ_WVIE01000004.1"/>
</dbReference>
<dbReference type="Proteomes" id="UP000646053">
    <property type="component" value="Unassembled WGS sequence"/>
</dbReference>
<feature type="transmembrane region" description="Helical" evidence="1">
    <location>
        <begin position="163"/>
        <end position="185"/>
    </location>
</feature>
<dbReference type="EMBL" id="WVIE01000004">
    <property type="protein sequence ID" value="NDJ16488.1"/>
    <property type="molecule type" value="Genomic_DNA"/>
</dbReference>
<feature type="transmembrane region" description="Helical" evidence="1">
    <location>
        <begin position="131"/>
        <end position="151"/>
    </location>
</feature>
<keyword evidence="1" id="KW-0812">Transmembrane</keyword>
<accession>A0A8J8CHA2</accession>
<sequence>MATQKPFRRHSTANPALRPWANRIIGGAVFIILIATLAPFEFISEGVTPTGAIREFFAHPSDWNDLIGNVLLFMPLGFGIALRVQSHGMKLWRGLVIAAIASTLLSLSVEVSQVFLPSRSPSWIDISTNTTGGFCGALSYLALAAIAPNYLQLFDKRVKRVLSVQNLAVALITWVLLMGLISLSLQQAAQLSNWSSDFPLSIGNEKTGDRPWNGRISKVEISDRALSEAEITQVFQGNLLLQPGLVAAYDLTTATNGVLSEVEDRTGTLPNLVAQRNAVRASTRGAIVSGEQWLETAQPAAALSERLQKSSEFTISAIAATSDLNQAGPARILSFSKDPLQRNFTLGQENKQLIFRLRTPITGENGVYTALIVPNIFQDLELHHFLLTYHQNMLRLYVDNPETIYSLELTPEITLFRYLFPFEGRILQLTDFSVSVHKLMFYAVFFVPLGLLLALISAKFKEQVQFDILLVITGIIIPALLLEPIIRNGQFHMQNMIFSIGIAATTMLLTKGSMTAWLYSEGKK</sequence>
<feature type="transmembrane region" description="Helical" evidence="1">
    <location>
        <begin position="20"/>
        <end position="40"/>
    </location>
</feature>
<feature type="transmembrane region" description="Helical" evidence="1">
    <location>
        <begin position="498"/>
        <end position="519"/>
    </location>
</feature>
<keyword evidence="1" id="KW-1133">Transmembrane helix</keyword>
<organism evidence="3 4">
    <name type="scientific">Myxacorys almedinensis A</name>
    <dbReference type="NCBI Taxonomy" id="2690445"/>
    <lineage>
        <taxon>Bacteria</taxon>
        <taxon>Bacillati</taxon>
        <taxon>Cyanobacteriota</taxon>
        <taxon>Cyanophyceae</taxon>
        <taxon>Leptolyngbyales</taxon>
        <taxon>Leptolyngbyaceae</taxon>
        <taxon>Myxacorys</taxon>
        <taxon>Myxacorys almedinensis</taxon>
    </lineage>
</organism>
<feature type="transmembrane region" description="Helical" evidence="1">
    <location>
        <begin position="91"/>
        <end position="111"/>
    </location>
</feature>
<protein>
    <recommendedName>
        <fullName evidence="2">VanZ-like domain-containing protein</fullName>
    </recommendedName>
</protein>
<dbReference type="Gene3D" id="2.60.120.200">
    <property type="match status" value="2"/>
</dbReference>
<comment type="caution">
    <text evidence="3">The sequence shown here is derived from an EMBL/GenBank/DDBJ whole genome shotgun (WGS) entry which is preliminary data.</text>
</comment>
<name>A0A8J8CHA2_9CYAN</name>
<dbReference type="NCBIfam" id="NF037970">
    <property type="entry name" value="vanZ_1"/>
    <property type="match status" value="1"/>
</dbReference>
<feature type="domain" description="VanZ-like" evidence="2">
    <location>
        <begin position="36"/>
        <end position="142"/>
    </location>
</feature>
<proteinExistence type="predicted"/>
<keyword evidence="4" id="KW-1185">Reference proteome</keyword>